<dbReference type="EMBL" id="HBHQ01001705">
    <property type="protein sequence ID" value="CAD9809250.1"/>
    <property type="molecule type" value="Transcribed_RNA"/>
</dbReference>
<name>A0A7S2U7R0_9STRA</name>
<dbReference type="AlphaFoldDB" id="A0A7S2U7R0"/>
<accession>A0A7S2U7R0</accession>
<protein>
    <submittedName>
        <fullName evidence="2">Uncharacterized protein</fullName>
    </submittedName>
</protein>
<evidence type="ECO:0000313" key="2">
    <source>
        <dbReference type="EMBL" id="CAD9809250.1"/>
    </source>
</evidence>
<feature type="region of interest" description="Disordered" evidence="1">
    <location>
        <begin position="85"/>
        <end position="104"/>
    </location>
</feature>
<evidence type="ECO:0000256" key="1">
    <source>
        <dbReference type="SAM" id="MobiDB-lite"/>
    </source>
</evidence>
<reference evidence="2" key="1">
    <citation type="submission" date="2021-01" db="EMBL/GenBank/DDBJ databases">
        <authorList>
            <person name="Corre E."/>
            <person name="Pelletier E."/>
            <person name="Niang G."/>
            <person name="Scheremetjew M."/>
            <person name="Finn R."/>
            <person name="Kale V."/>
            <person name="Holt S."/>
            <person name="Cochrane G."/>
            <person name="Meng A."/>
            <person name="Brown T."/>
            <person name="Cohen L."/>
        </authorList>
    </citation>
    <scope>NUCLEOTIDE SEQUENCE</scope>
    <source>
        <strain evidence="2">CCMP2084</strain>
    </source>
</reference>
<organism evidence="2">
    <name type="scientific">Attheya septentrionalis</name>
    <dbReference type="NCBI Taxonomy" id="420275"/>
    <lineage>
        <taxon>Eukaryota</taxon>
        <taxon>Sar</taxon>
        <taxon>Stramenopiles</taxon>
        <taxon>Ochrophyta</taxon>
        <taxon>Bacillariophyta</taxon>
        <taxon>Coscinodiscophyceae</taxon>
        <taxon>Chaetocerotophycidae</taxon>
        <taxon>Chaetocerotales</taxon>
        <taxon>Attheyaceae</taxon>
        <taxon>Attheya</taxon>
    </lineage>
</organism>
<feature type="compositionally biased region" description="Acidic residues" evidence="1">
    <location>
        <begin position="85"/>
        <end position="102"/>
    </location>
</feature>
<sequence length="735" mass="81394">MTVGEMKADEESSGHYYGVTRSLSVLESLLSDEFSAISDHLEDDVLEENTYPRRCSETHLPLRPSMKSAQSQLCPKLLKELSDLADDSDEEKEEKKDEDDEPLAVFPCGPQAEGVVHTKENFEMYKYLKGMPACVKSMEHGRNGDHQEPLKDTIVFAMHHIDGKSLGGLCVLREWGATTMYNVFVGYNPTVVPGYFEDLEDMDVAQFQATILMSVKAQGGNGTITAEATYKLPESASLIRCDPPLPVEALNETFLTGGVDGRSMTFLEANRCLAGFLFLRSLAEAVETSKRVIIFEDGGYLNPMLEEHIDIQKHDDDTTISAFRKKWGMPEEPQTDAKMGSVCLKEVHDKVFVGTCELTRNGYDATRSIYERREAATGRGYLNTRFFSIACSHNKIKGEGNNIALACLNALKQVLYSIGWSLSRRKVIVLGSRGNLGRSCCQHLVNIVRDPVDAIRSPGKSRDKNVNVWGVDMKVAWPKANPEDTPWWNEAWDEPVPSIGGEVASYKDLPKEARLEADIIFGWTGGPKVDIKNSARHGTYDGDDLSEWLIEGRKPVLFFASGSTKTAEFKDMLDWISSLLRLPKSKRIITSGSQTVPVKIDAAPIPDTLTLAAAQSAGAERSEVGRNFGIQFAFSFERNGSRVTKVVYLVNKTMPINFMFYGTATEIMDMTYAQCCSATAKLSTLFQNDDLPPGLYPTDYSKEGTDDVYLSLHIDKNYNSPPSSGIAAPPLESTP</sequence>
<gene>
    <name evidence="2" type="ORF">ASEP1449_LOCUS1073</name>
</gene>
<proteinExistence type="predicted"/>